<feature type="domain" description="Carrier" evidence="6">
    <location>
        <begin position="1780"/>
        <end position="1857"/>
    </location>
</feature>
<dbReference type="InterPro" id="IPR009081">
    <property type="entry name" value="PP-bd_ACP"/>
</dbReference>
<dbReference type="Pfam" id="PF14765">
    <property type="entry name" value="PS-DH"/>
    <property type="match status" value="1"/>
</dbReference>
<dbReference type="OrthoDB" id="329835at2759"/>
<reference evidence="9 10" key="1">
    <citation type="submission" date="2016-05" db="EMBL/GenBank/DDBJ databases">
        <title>A degradative enzymes factory behind the ericoid mycorrhizal symbiosis.</title>
        <authorList>
            <consortium name="DOE Joint Genome Institute"/>
            <person name="Martino E."/>
            <person name="Morin E."/>
            <person name="Grelet G."/>
            <person name="Kuo A."/>
            <person name="Kohler A."/>
            <person name="Daghino S."/>
            <person name="Barry K."/>
            <person name="Choi C."/>
            <person name="Cichocki N."/>
            <person name="Clum A."/>
            <person name="Copeland A."/>
            <person name="Hainaut M."/>
            <person name="Haridas S."/>
            <person name="Labutti K."/>
            <person name="Lindquist E."/>
            <person name="Lipzen A."/>
            <person name="Khouja H.-R."/>
            <person name="Murat C."/>
            <person name="Ohm R."/>
            <person name="Olson A."/>
            <person name="Spatafora J."/>
            <person name="Veneault-Fourrey C."/>
            <person name="Henrissat B."/>
            <person name="Grigoriev I."/>
            <person name="Martin F."/>
            <person name="Perotto S."/>
        </authorList>
    </citation>
    <scope>NUCLEOTIDE SEQUENCE [LARGE SCALE GENOMIC DNA]</scope>
    <source>
        <strain evidence="9 10">UAMH 7357</strain>
    </source>
</reference>
<dbReference type="PROSITE" id="PS52019">
    <property type="entry name" value="PKS_MFAS_DH"/>
    <property type="match status" value="1"/>
</dbReference>
<dbReference type="PROSITE" id="PS00606">
    <property type="entry name" value="KS3_1"/>
    <property type="match status" value="1"/>
</dbReference>
<dbReference type="PANTHER" id="PTHR43775:SF37">
    <property type="entry name" value="SI:DKEY-61P9.11"/>
    <property type="match status" value="1"/>
</dbReference>
<dbReference type="InterPro" id="IPR029058">
    <property type="entry name" value="AB_hydrolase_fold"/>
</dbReference>
<dbReference type="Pfam" id="PF22621">
    <property type="entry name" value="CurL-like_PKS_C"/>
    <property type="match status" value="1"/>
</dbReference>
<dbReference type="Pfam" id="PF00975">
    <property type="entry name" value="Thioesterase"/>
    <property type="match status" value="1"/>
</dbReference>
<feature type="domain" description="Carrier" evidence="6">
    <location>
        <begin position="1657"/>
        <end position="1734"/>
    </location>
</feature>
<evidence type="ECO:0000256" key="4">
    <source>
        <dbReference type="PROSITE-ProRule" id="PRU01363"/>
    </source>
</evidence>
<dbReference type="GO" id="GO:0004312">
    <property type="term" value="F:fatty acid synthase activity"/>
    <property type="evidence" value="ECO:0007669"/>
    <property type="project" value="TreeGrafter"/>
</dbReference>
<dbReference type="GO" id="GO:0004315">
    <property type="term" value="F:3-oxoacyl-[acyl-carrier-protein] synthase activity"/>
    <property type="evidence" value="ECO:0007669"/>
    <property type="project" value="InterPro"/>
</dbReference>
<protein>
    <submittedName>
        <fullName evidence="9">BcPKS13, polyketide synthase</fullName>
    </submittedName>
</protein>
<feature type="active site" description="Proton donor; for dehydratase activity" evidence="4">
    <location>
        <position position="1505"/>
    </location>
</feature>
<dbReference type="InterPro" id="IPR049900">
    <property type="entry name" value="PKS_mFAS_DH"/>
</dbReference>
<dbReference type="InterPro" id="IPR032088">
    <property type="entry name" value="SAT"/>
</dbReference>
<dbReference type="NCBIfam" id="TIGR04532">
    <property type="entry name" value="PT_fungal_PKS"/>
    <property type="match status" value="1"/>
</dbReference>
<feature type="compositionally biased region" description="Acidic residues" evidence="5">
    <location>
        <begin position="1757"/>
        <end position="1770"/>
    </location>
</feature>
<feature type="region of interest" description="N-terminal hotdog fold" evidence="4">
    <location>
        <begin position="1285"/>
        <end position="1419"/>
    </location>
</feature>
<dbReference type="CDD" id="cd00833">
    <property type="entry name" value="PKS"/>
    <property type="match status" value="1"/>
</dbReference>
<dbReference type="InterPro" id="IPR001031">
    <property type="entry name" value="Thioesterase"/>
</dbReference>
<dbReference type="InterPro" id="IPR016036">
    <property type="entry name" value="Malonyl_transacylase_ACP-bd"/>
</dbReference>
<dbReference type="Pfam" id="PF00550">
    <property type="entry name" value="PP-binding"/>
    <property type="match status" value="2"/>
</dbReference>
<feature type="compositionally biased region" description="Polar residues" evidence="5">
    <location>
        <begin position="1738"/>
        <end position="1756"/>
    </location>
</feature>
<dbReference type="Gene3D" id="3.30.70.3290">
    <property type="match status" value="1"/>
</dbReference>
<dbReference type="Proteomes" id="UP000235672">
    <property type="component" value="Unassembled WGS sequence"/>
</dbReference>
<dbReference type="InterPro" id="IPR016035">
    <property type="entry name" value="Acyl_Trfase/lysoPLipase"/>
</dbReference>
<dbReference type="GO" id="GO:0044550">
    <property type="term" value="P:secondary metabolite biosynthetic process"/>
    <property type="evidence" value="ECO:0007669"/>
    <property type="project" value="TreeGrafter"/>
</dbReference>
<dbReference type="GO" id="GO:0006633">
    <property type="term" value="P:fatty acid biosynthetic process"/>
    <property type="evidence" value="ECO:0007669"/>
    <property type="project" value="InterPro"/>
</dbReference>
<dbReference type="PROSITE" id="PS50075">
    <property type="entry name" value="CARRIER"/>
    <property type="match status" value="2"/>
</dbReference>
<dbReference type="SUPFAM" id="SSF53474">
    <property type="entry name" value="alpha/beta-Hydrolases"/>
    <property type="match status" value="1"/>
</dbReference>
<dbReference type="Gene3D" id="3.40.47.10">
    <property type="match status" value="1"/>
</dbReference>
<dbReference type="STRING" id="1745343.A0A2J6QJ34"/>
<dbReference type="Pfam" id="PF02801">
    <property type="entry name" value="Ketoacyl-synt_C"/>
    <property type="match status" value="1"/>
</dbReference>
<dbReference type="InterPro" id="IPR042104">
    <property type="entry name" value="PKS_dehydratase_sf"/>
</dbReference>
<dbReference type="Pfam" id="PF00698">
    <property type="entry name" value="Acyl_transf_1"/>
    <property type="match status" value="1"/>
</dbReference>
<dbReference type="InterPro" id="IPR014031">
    <property type="entry name" value="Ketoacyl_synth_C"/>
</dbReference>
<name>A0A2J6QJ34_9HELO</name>
<dbReference type="FunFam" id="3.40.366.10:FF:000002">
    <property type="entry name" value="Probable polyketide synthase 2"/>
    <property type="match status" value="1"/>
</dbReference>
<accession>A0A2J6QJ34</accession>
<evidence type="ECO:0000256" key="2">
    <source>
        <dbReference type="ARBA" id="ARBA00022553"/>
    </source>
</evidence>
<dbReference type="Gene3D" id="3.40.50.1820">
    <property type="entry name" value="alpha/beta hydrolase"/>
    <property type="match status" value="1"/>
</dbReference>
<evidence type="ECO:0000259" key="6">
    <source>
        <dbReference type="PROSITE" id="PS50075"/>
    </source>
</evidence>
<dbReference type="InterPro" id="IPR014043">
    <property type="entry name" value="Acyl_transferase_dom"/>
</dbReference>
<dbReference type="InterPro" id="IPR050091">
    <property type="entry name" value="PKS_NRPS_Biosynth_Enz"/>
</dbReference>
<evidence type="ECO:0000313" key="9">
    <source>
        <dbReference type="EMBL" id="PMD26277.1"/>
    </source>
</evidence>
<dbReference type="EMBL" id="KZ613468">
    <property type="protein sequence ID" value="PMD26277.1"/>
    <property type="molecule type" value="Genomic_DNA"/>
</dbReference>
<dbReference type="InterPro" id="IPR001227">
    <property type="entry name" value="Ac_transferase_dom_sf"/>
</dbReference>
<dbReference type="Pfam" id="PF00109">
    <property type="entry name" value="ketoacyl-synt"/>
    <property type="match status" value="1"/>
</dbReference>
<dbReference type="InterPro" id="IPR020841">
    <property type="entry name" value="PKS_Beta-ketoAc_synthase_dom"/>
</dbReference>
<dbReference type="PANTHER" id="PTHR43775">
    <property type="entry name" value="FATTY ACID SYNTHASE"/>
    <property type="match status" value="1"/>
</dbReference>
<evidence type="ECO:0000313" key="10">
    <source>
        <dbReference type="Proteomes" id="UP000235672"/>
    </source>
</evidence>
<dbReference type="SUPFAM" id="SSF47336">
    <property type="entry name" value="ACP-like"/>
    <property type="match status" value="2"/>
</dbReference>
<dbReference type="FunFam" id="3.40.47.10:FF:000031">
    <property type="entry name" value="Sterigmatocystin biosynthesis polyketide synthase"/>
    <property type="match status" value="1"/>
</dbReference>
<gene>
    <name evidence="9" type="ORF">NA56DRAFT_698447</name>
</gene>
<feature type="region of interest" description="Disordered" evidence="5">
    <location>
        <begin position="1738"/>
        <end position="1770"/>
    </location>
</feature>
<dbReference type="InterPro" id="IPR018201">
    <property type="entry name" value="Ketoacyl_synth_AS"/>
</dbReference>
<dbReference type="Gene3D" id="3.30.70.250">
    <property type="entry name" value="Malonyl-CoA ACP transacylase, ACP-binding"/>
    <property type="match status" value="1"/>
</dbReference>
<evidence type="ECO:0000259" key="8">
    <source>
        <dbReference type="PROSITE" id="PS52019"/>
    </source>
</evidence>
<feature type="domain" description="Ketosynthase family 3 (KS3)" evidence="7">
    <location>
        <begin position="372"/>
        <end position="807"/>
    </location>
</feature>
<dbReference type="InterPro" id="IPR014030">
    <property type="entry name" value="Ketoacyl_synth_N"/>
</dbReference>
<evidence type="ECO:0000259" key="7">
    <source>
        <dbReference type="PROSITE" id="PS52004"/>
    </source>
</evidence>
<keyword evidence="10" id="KW-1185">Reference proteome</keyword>
<keyword evidence="1" id="KW-0596">Phosphopantetheine</keyword>
<dbReference type="InterPro" id="IPR016039">
    <property type="entry name" value="Thiolase-like"/>
</dbReference>
<dbReference type="SMART" id="SM00827">
    <property type="entry name" value="PKS_AT"/>
    <property type="match status" value="1"/>
</dbReference>
<evidence type="ECO:0000256" key="5">
    <source>
        <dbReference type="SAM" id="MobiDB-lite"/>
    </source>
</evidence>
<dbReference type="InterPro" id="IPR049551">
    <property type="entry name" value="PKS_DH_C"/>
</dbReference>
<dbReference type="SUPFAM" id="SSF52151">
    <property type="entry name" value="FabD/lysophospholipase-like"/>
    <property type="match status" value="1"/>
</dbReference>
<dbReference type="FunFam" id="3.10.129.110:FF:000001">
    <property type="entry name" value="Sterigmatocystin biosynthesis polyketide synthase"/>
    <property type="match status" value="1"/>
</dbReference>
<proteinExistence type="predicted"/>
<sequence length="2158" mass="236018">MDVILFGDQTVDPKQFLLKIVRRKGSPLLSSFLEQVQIALQDEISALPATCRKGVPAFSTPAELVERYHAAEQPNIAIESTLTCLAQLTHFIGYYEDFPLEYPRPSTTHVLGVCTGLLAASAVASSCSLTSLIPLAVQTLRIAFRLGSRVATVGHQLESTTSVPQSWSTIVLGMTSEVAEITLSEFNEKHGLSHSNQLYISASSSMSVTVSGSPSMRKLLFGTALPFQNLQCREIPIRGPYHARHLFKRSDVEKIIDADITRHLIQYSVIHPIVGLSTSTTPSSTIELFQQAVIEVLMRPVQWDVTVKTCVAGIRSAPVTGVRVLAMGPTALSNSLVSALKVGGGLQLSLEDSVSWFTQNRIPKTVSGDMRHAKIAIVGMAGRFPNAADHEAYWKLLEQGLDVHREIPPDRFDAQAHYDPTGKGRNKSHTPFGCFIDNPGLFDPRFFNMSPREAMQTDPMQRLALSTAYEAMEMSGFVPDRTPSTQKHRIGTYYGQTSDDWREINAAQDIDTYFITGGVRAFGPGRINYHFGFSGPSFSIDTACSSSFAAINLACTSLRAGDCDTVFTGGMNVLTNPDIFSGLSKGQFLSKTGSCKTYDDGADGYCRGDGVVTLILKRLDDAILDKDPILGVISGIATNHSAEAVSITHPHAGAQKFLFQKVMDEAEVDVRSVNYVEMHGTGTQAGDGVEMDSVSTIFAPTQVSKRMRRPDQPLFVGSVKCNIGHGEAVSGASALVKVLMMLQKNMIPPHCGIKTKINQGFPADLKERNLNMAFKPTPFMRPSDAVRYVFINNFSAAGGNTAMLLEDAPKKTVLKLDCRSSHVVTVTAKSLSSFKGNVKRLLAWARDQSDSSLPSLAYTTTARRVHYQYRLAFEAKNMEQVRETLNSYANVSRKPIASNKKPKLAFAFTGQGSHYIGMGKQLFKDVPQFRQDLEDYDQIACNHGFPSFMGLINGTIQDLSDVSPVVTQLAIACSEVALAQLWKSWGLTPSVVIGHSLGEYAALQVAGVLSALDTILLVGHRAQLLVANCAVGTHGMLAVRASFATLESLISHIPVEKACINGPEDLVFSGTVDHIEKLRETLSTNGFKATKLNVPYAFHSAQVDTILDDFKAAAKSAIFHTPQIPVISTYTGSIIKESGVFGPEYLSRHCRESVNFLGGVRSAVQSGLVDEHTVWLEIGPHPVCSNMIKSILGKETIAVSCLNRNDDPWKTVASSLSALFNEGVDIDWSEYHHAFSDSHEVVSMPSYAYDDKVYWIDYKENWTLTKGEKFAQKEVKPSLSTTSVQRIIQEKIDADSAVVVAESNLAEPLLRKVIEGHLVNGVGLCPSTLYADMALTLCDYAYRTARPQAGKPCVNVSNMETHKPLVLNLEGSSPSQLVQIEATLDFTTGRGVINYRTISPDGKHVDQAKCDVTYEDSAMWTSEWERRKFLVQTRIDMLKAGGKGIHQIHRGLAYKLFSALVEYDDKFRGMEEVIMDSKGLEATSKVVFQATKKDGNFFLSPYFIDSLCHITGFIMNANDAVDSKKQIYISHGWESLRFAKDIDQDKQYRSYVKMQHVPGGGKMVAGDVYVFDEVDDIVAVAGGVKFQCVPKALLDTLLSAKKASPSRAISAPAAQVKQQKTLQTTTKARMLQPTSNAPNLELGVAKKTKTSTQIDTQMTSNLTSKALLIIANEVGCEISELADPIALSDLGIDSLMSLSISGRFREDLELEFQSSVFNEMETVGQLKSFLRKFETVSESPASSGYSTPEMTNSDASDYSECESDLPEPEDPVVQDLGETGAESDLVQIIRSTIAEEMGVELEEISDNTDLSTMGMDSLMSLSILGALREKTGLTMHSDLLVENTSIEMIETSLGLRTVKARATAKKESTISAKISVPIPRPAQTFSTSAYPPATSYLLQGNSRTATRTLFLLPDGSGSATSYTTIPDIAAANLKVVGLNCPFMTKPEQFTIGVAAVTQIYMAEIQRRQPKGPYLLAGWSAGGVLAYEMTRQLIAKGEKVEKLLLLDSPCPVGLEALPPMFHQYCKEIGLLGSDYTIKLPEWLLPHFASTVRELTNYCESLGDGSQFDVSNMPPTVCIWARDGIVHKDTDKKPDWDPSLPMPNSMHWLINDRTNLGSCGWERLVGNNIKFLSMPGNHFTMMRPPLTNDLAACMKEGLEL</sequence>
<feature type="region of interest" description="C-terminal hotdog fold" evidence="4">
    <location>
        <begin position="1445"/>
        <end position="1595"/>
    </location>
</feature>
<dbReference type="SMART" id="SM00825">
    <property type="entry name" value="PKS_KS"/>
    <property type="match status" value="1"/>
</dbReference>
<dbReference type="Gene3D" id="1.10.1200.10">
    <property type="entry name" value="ACP-like"/>
    <property type="match status" value="2"/>
</dbReference>
<organism evidence="9 10">
    <name type="scientific">Hyaloscypha hepaticicola</name>
    <dbReference type="NCBI Taxonomy" id="2082293"/>
    <lineage>
        <taxon>Eukaryota</taxon>
        <taxon>Fungi</taxon>
        <taxon>Dikarya</taxon>
        <taxon>Ascomycota</taxon>
        <taxon>Pezizomycotina</taxon>
        <taxon>Leotiomycetes</taxon>
        <taxon>Helotiales</taxon>
        <taxon>Hyaloscyphaceae</taxon>
        <taxon>Hyaloscypha</taxon>
    </lineage>
</organism>
<feature type="active site" description="Proton acceptor; for dehydratase activity" evidence="4">
    <location>
        <position position="1317"/>
    </location>
</feature>
<dbReference type="SUPFAM" id="SSF55048">
    <property type="entry name" value="Probable ACP-binding domain of malonyl-CoA ACP transacylase"/>
    <property type="match status" value="1"/>
</dbReference>
<dbReference type="PROSITE" id="PS52004">
    <property type="entry name" value="KS3_2"/>
    <property type="match status" value="1"/>
</dbReference>
<evidence type="ECO:0000256" key="3">
    <source>
        <dbReference type="ARBA" id="ARBA00022679"/>
    </source>
</evidence>
<dbReference type="InterPro" id="IPR030918">
    <property type="entry name" value="PT_fungal_PKS"/>
</dbReference>
<keyword evidence="3" id="KW-0808">Transferase</keyword>
<dbReference type="Gene3D" id="3.10.129.110">
    <property type="entry name" value="Polyketide synthase dehydratase"/>
    <property type="match status" value="1"/>
</dbReference>
<evidence type="ECO:0000256" key="1">
    <source>
        <dbReference type="ARBA" id="ARBA00022450"/>
    </source>
</evidence>
<dbReference type="Gene3D" id="3.40.366.10">
    <property type="entry name" value="Malonyl-Coenzyme A Acyl Carrier Protein, domain 2"/>
    <property type="match status" value="2"/>
</dbReference>
<feature type="domain" description="PKS/mFAS DH" evidence="8">
    <location>
        <begin position="1285"/>
        <end position="1595"/>
    </location>
</feature>
<dbReference type="Pfam" id="PF16073">
    <property type="entry name" value="SAT"/>
    <property type="match status" value="1"/>
</dbReference>
<dbReference type="InterPro" id="IPR036736">
    <property type="entry name" value="ACP-like_sf"/>
</dbReference>
<dbReference type="SUPFAM" id="SSF53901">
    <property type="entry name" value="Thiolase-like"/>
    <property type="match status" value="1"/>
</dbReference>
<keyword evidence="2" id="KW-0597">Phosphoprotein</keyword>